<dbReference type="GO" id="GO:0009099">
    <property type="term" value="P:L-valine biosynthetic process"/>
    <property type="evidence" value="ECO:0007669"/>
    <property type="project" value="TreeGrafter"/>
</dbReference>
<dbReference type="GO" id="GO:0009098">
    <property type="term" value="P:L-leucine biosynthetic process"/>
    <property type="evidence" value="ECO:0007669"/>
    <property type="project" value="TreeGrafter"/>
</dbReference>
<evidence type="ECO:0000256" key="1">
    <source>
        <dbReference type="ARBA" id="ARBA00001933"/>
    </source>
</evidence>
<evidence type="ECO:0000256" key="5">
    <source>
        <dbReference type="ARBA" id="ARBA00022898"/>
    </source>
</evidence>
<dbReference type="InterPro" id="IPR005786">
    <property type="entry name" value="B_amino_transII"/>
</dbReference>
<organism evidence="6 7">
    <name type="scientific">Penicillium brasilianum</name>
    <dbReference type="NCBI Taxonomy" id="104259"/>
    <lineage>
        <taxon>Eukaryota</taxon>
        <taxon>Fungi</taxon>
        <taxon>Dikarya</taxon>
        <taxon>Ascomycota</taxon>
        <taxon>Pezizomycotina</taxon>
        <taxon>Eurotiomycetes</taxon>
        <taxon>Eurotiomycetidae</taxon>
        <taxon>Eurotiales</taxon>
        <taxon>Aspergillaceae</taxon>
        <taxon>Penicillium</taxon>
    </lineage>
</organism>
<dbReference type="InterPro" id="IPR036038">
    <property type="entry name" value="Aminotransferase-like"/>
</dbReference>
<dbReference type="Proteomes" id="UP000042958">
    <property type="component" value="Unassembled WGS sequence"/>
</dbReference>
<name>A0A0F7U5C0_PENBI</name>
<dbReference type="Gene3D" id="3.30.470.10">
    <property type="match status" value="1"/>
</dbReference>
<dbReference type="PANTHER" id="PTHR11825:SF69">
    <property type="entry name" value="BRANCHED-CHAIN-AMINO-ACID AMINOTRANSFERASE"/>
    <property type="match status" value="1"/>
</dbReference>
<dbReference type="GO" id="GO:0005739">
    <property type="term" value="C:mitochondrion"/>
    <property type="evidence" value="ECO:0007669"/>
    <property type="project" value="TreeGrafter"/>
</dbReference>
<comment type="cofactor">
    <cofactor evidence="1">
        <name>pyridoxal 5'-phosphate</name>
        <dbReference type="ChEBI" id="CHEBI:597326"/>
    </cofactor>
</comment>
<dbReference type="PANTHER" id="PTHR11825">
    <property type="entry name" value="SUBGROUP IIII AMINOTRANSFERASE"/>
    <property type="match status" value="1"/>
</dbReference>
<dbReference type="GO" id="GO:0004084">
    <property type="term" value="F:branched-chain-amino-acid transaminase activity"/>
    <property type="evidence" value="ECO:0007669"/>
    <property type="project" value="InterPro"/>
</dbReference>
<dbReference type="AlphaFoldDB" id="A0A0F7U5C0"/>
<evidence type="ECO:0000256" key="3">
    <source>
        <dbReference type="ARBA" id="ARBA00022576"/>
    </source>
</evidence>
<comment type="similarity">
    <text evidence="2">Belongs to the class-IV pyridoxal-phosphate-dependent aminotransferase family.</text>
</comment>
<dbReference type="InterPro" id="IPR043132">
    <property type="entry name" value="BCAT-like_C"/>
</dbReference>
<dbReference type="InterPro" id="IPR043131">
    <property type="entry name" value="BCAT-like_N"/>
</dbReference>
<proteinExistence type="inferred from homology"/>
<evidence type="ECO:0000313" key="6">
    <source>
        <dbReference type="EMBL" id="CEJ62637.1"/>
    </source>
</evidence>
<evidence type="ECO:0000256" key="2">
    <source>
        <dbReference type="ARBA" id="ARBA00009320"/>
    </source>
</evidence>
<evidence type="ECO:0000256" key="4">
    <source>
        <dbReference type="ARBA" id="ARBA00022679"/>
    </source>
</evidence>
<dbReference type="OrthoDB" id="1732691at2759"/>
<sequence length="251" mass="27925">MFAERISLPEFDPDELEKLIYTLLSVDGEKWLPKERARDFLCVRPTIIGTDSQIGVAKPTAALLYIIVGYMARWDTPAGGKRLLTNPHDVVRSWVGGFGYAKRAQITDHLCKSPRRHIVKAITRFYGYMEPMATAPRPQLLCGLEAQGWQEGTRQAPLDNQLILNGVTRRSCLDLAKERLGGDLEVTERMFTIGEIQEAASEGRLLEAFAAGTAWFITPISLIHHRGKDIKIPTGPNGTLAEITSDAILVR</sequence>
<dbReference type="STRING" id="104259.A0A0F7U5C0"/>
<dbReference type="EMBL" id="CDHK01000019">
    <property type="protein sequence ID" value="CEJ62637.1"/>
    <property type="molecule type" value="Genomic_DNA"/>
</dbReference>
<gene>
    <name evidence="6" type="ORF">PMG11_11132</name>
</gene>
<keyword evidence="3" id="KW-0032">Aminotransferase</keyword>
<evidence type="ECO:0000313" key="7">
    <source>
        <dbReference type="Proteomes" id="UP000042958"/>
    </source>
</evidence>
<reference evidence="7" key="1">
    <citation type="journal article" date="2015" name="Genome Announc.">
        <title>Draft genome sequence of the fungus Penicillium brasilianum MG11.</title>
        <authorList>
            <person name="Horn F."/>
            <person name="Linde J."/>
            <person name="Mattern D.J."/>
            <person name="Walther G."/>
            <person name="Guthke R."/>
            <person name="Brakhage A.A."/>
            <person name="Valiante V."/>
        </authorList>
    </citation>
    <scope>NUCLEOTIDE SEQUENCE [LARGE SCALE GENOMIC DNA]</scope>
    <source>
        <strain evidence="7">MG11</strain>
    </source>
</reference>
<accession>A0A0F7U5C0</accession>
<keyword evidence="5" id="KW-0663">Pyridoxal phosphate</keyword>
<dbReference type="SUPFAM" id="SSF56752">
    <property type="entry name" value="D-aminoacid aminotransferase-like PLP-dependent enzymes"/>
    <property type="match status" value="2"/>
</dbReference>
<keyword evidence="4" id="KW-0808">Transferase</keyword>
<keyword evidence="7" id="KW-1185">Reference proteome</keyword>
<protein>
    <submittedName>
        <fullName evidence="6">Uncharacterized protein</fullName>
    </submittedName>
</protein>
<dbReference type="Gene3D" id="3.20.10.10">
    <property type="entry name" value="D-amino Acid Aminotransferase, subunit A, domain 2"/>
    <property type="match status" value="1"/>
</dbReference>